<dbReference type="Gene3D" id="6.10.30.10">
    <property type="match status" value="1"/>
</dbReference>
<proteinExistence type="predicted"/>
<comment type="caution">
    <text evidence="3">The sequence shown here is derived from an EMBL/GenBank/DDBJ whole genome shotgun (WGS) entry which is preliminary data.</text>
</comment>
<dbReference type="SUPFAM" id="SSF50249">
    <property type="entry name" value="Nucleic acid-binding proteins"/>
    <property type="match status" value="1"/>
</dbReference>
<feature type="domain" description="ChsH2 rubredoxin-like zinc ribbon" evidence="2">
    <location>
        <begin position="18"/>
        <end position="52"/>
    </location>
</feature>
<sequence length="133" mass="15346">MIKDLIKSGIDDESRPYWNGLKDKKLFIQQCGDCQKSIFYPRSICPHCFSDNINWLEANGTGTIYSFTTVHQGYGPFKGETPYTVGIVELDEGVRMMTRIIGDYNEIKVDKRVSIIFKEVEEDFVLPYFQVIT</sequence>
<protein>
    <submittedName>
        <fullName evidence="3">Zn-ribbon domain-containing OB-fold protein</fullName>
    </submittedName>
</protein>
<dbReference type="Proteomes" id="UP000640930">
    <property type="component" value="Unassembled WGS sequence"/>
</dbReference>
<organism evidence="3 4">
    <name type="scientific">Ureibacillus galli</name>
    <dbReference type="NCBI Taxonomy" id="2762222"/>
    <lineage>
        <taxon>Bacteria</taxon>
        <taxon>Bacillati</taxon>
        <taxon>Bacillota</taxon>
        <taxon>Bacilli</taxon>
        <taxon>Bacillales</taxon>
        <taxon>Caryophanaceae</taxon>
        <taxon>Ureibacillus</taxon>
    </lineage>
</organism>
<evidence type="ECO:0000259" key="2">
    <source>
        <dbReference type="Pfam" id="PF12172"/>
    </source>
</evidence>
<reference evidence="3 4" key="1">
    <citation type="submission" date="2020-08" db="EMBL/GenBank/DDBJ databases">
        <title>A Genomic Blueprint of the Chicken Gut Microbiome.</title>
        <authorList>
            <person name="Gilroy R."/>
            <person name="Ravi A."/>
            <person name="Getino M."/>
            <person name="Pursley I."/>
            <person name="Horton D.L."/>
            <person name="Alikhan N.-F."/>
            <person name="Baker D."/>
            <person name="Gharbi K."/>
            <person name="Hall N."/>
            <person name="Watson M."/>
            <person name="Adriaenssens E.M."/>
            <person name="Foster-Nyarko E."/>
            <person name="Jarju S."/>
            <person name="Secka A."/>
            <person name="Antonio M."/>
            <person name="Oren A."/>
            <person name="Chaudhuri R."/>
            <person name="La Ragione R.M."/>
            <person name="Hildebrand F."/>
            <person name="Pallen M.J."/>
        </authorList>
    </citation>
    <scope>NUCLEOTIDE SEQUENCE [LARGE SCALE GENOMIC DNA]</scope>
    <source>
        <strain evidence="3 4">Re31</strain>
    </source>
</reference>
<keyword evidence="4" id="KW-1185">Reference proteome</keyword>
<dbReference type="PANTHER" id="PTHR34075">
    <property type="entry name" value="BLR3430 PROTEIN"/>
    <property type="match status" value="1"/>
</dbReference>
<dbReference type="EMBL" id="JACSQA010000035">
    <property type="protein sequence ID" value="MBD8028287.1"/>
    <property type="molecule type" value="Genomic_DNA"/>
</dbReference>
<feature type="domain" description="ChsH2 C-terminal OB-fold" evidence="1">
    <location>
        <begin position="55"/>
        <end position="117"/>
    </location>
</feature>
<dbReference type="InterPro" id="IPR012340">
    <property type="entry name" value="NA-bd_OB-fold"/>
</dbReference>
<gene>
    <name evidence="3" type="ORF">H9636_16715</name>
</gene>
<accession>A0ABR8XGC9</accession>
<dbReference type="InterPro" id="IPR002878">
    <property type="entry name" value="ChsH2_C"/>
</dbReference>
<dbReference type="PANTHER" id="PTHR34075:SF5">
    <property type="entry name" value="BLR3430 PROTEIN"/>
    <property type="match status" value="1"/>
</dbReference>
<dbReference type="InterPro" id="IPR052513">
    <property type="entry name" value="Thioester_dehydratase-like"/>
</dbReference>
<name>A0ABR8XGC9_9BACL</name>
<evidence type="ECO:0000259" key="1">
    <source>
        <dbReference type="Pfam" id="PF01796"/>
    </source>
</evidence>
<dbReference type="InterPro" id="IPR022002">
    <property type="entry name" value="ChsH2_Znr"/>
</dbReference>
<dbReference type="RefSeq" id="WP_191708709.1">
    <property type="nucleotide sequence ID" value="NZ_JACSQA010000035.1"/>
</dbReference>
<evidence type="ECO:0000313" key="4">
    <source>
        <dbReference type="Proteomes" id="UP000640930"/>
    </source>
</evidence>
<evidence type="ECO:0000313" key="3">
    <source>
        <dbReference type="EMBL" id="MBD8028287.1"/>
    </source>
</evidence>
<dbReference type="Pfam" id="PF01796">
    <property type="entry name" value="OB_ChsH2_C"/>
    <property type="match status" value="1"/>
</dbReference>
<dbReference type="Pfam" id="PF12172">
    <property type="entry name" value="zf-ChsH2"/>
    <property type="match status" value="1"/>
</dbReference>